<dbReference type="EMBL" id="VSRR010002583">
    <property type="protein sequence ID" value="MPC32199.1"/>
    <property type="molecule type" value="Genomic_DNA"/>
</dbReference>
<dbReference type="AlphaFoldDB" id="A0A5B7EG47"/>
<evidence type="ECO:0000313" key="2">
    <source>
        <dbReference type="Proteomes" id="UP000324222"/>
    </source>
</evidence>
<protein>
    <submittedName>
        <fullName evidence="1">Uncharacterized protein</fullName>
    </submittedName>
</protein>
<sequence>MLQGCTWVLAGGRSTASSKGPPAVTALTCQGTLDNVLVDPGEHQLSKSGLAGVYPPFAAPLHHVTNFHGQKA</sequence>
<dbReference type="Proteomes" id="UP000324222">
    <property type="component" value="Unassembled WGS sequence"/>
</dbReference>
<keyword evidence="2" id="KW-1185">Reference proteome</keyword>
<accession>A0A5B7EG47</accession>
<name>A0A5B7EG47_PORTR</name>
<reference evidence="1 2" key="1">
    <citation type="submission" date="2019-05" db="EMBL/GenBank/DDBJ databases">
        <title>Another draft genome of Portunus trituberculatus and its Hox gene families provides insights of decapod evolution.</title>
        <authorList>
            <person name="Jeong J.-H."/>
            <person name="Song I."/>
            <person name="Kim S."/>
            <person name="Choi T."/>
            <person name="Kim D."/>
            <person name="Ryu S."/>
            <person name="Kim W."/>
        </authorList>
    </citation>
    <scope>NUCLEOTIDE SEQUENCE [LARGE SCALE GENOMIC DNA]</scope>
    <source>
        <tissue evidence="1">Muscle</tissue>
    </source>
</reference>
<evidence type="ECO:0000313" key="1">
    <source>
        <dbReference type="EMBL" id="MPC32199.1"/>
    </source>
</evidence>
<gene>
    <name evidence="1" type="ORF">E2C01_025504</name>
</gene>
<proteinExistence type="predicted"/>
<organism evidence="1 2">
    <name type="scientific">Portunus trituberculatus</name>
    <name type="common">Swimming crab</name>
    <name type="synonym">Neptunus trituberculatus</name>
    <dbReference type="NCBI Taxonomy" id="210409"/>
    <lineage>
        <taxon>Eukaryota</taxon>
        <taxon>Metazoa</taxon>
        <taxon>Ecdysozoa</taxon>
        <taxon>Arthropoda</taxon>
        <taxon>Crustacea</taxon>
        <taxon>Multicrustacea</taxon>
        <taxon>Malacostraca</taxon>
        <taxon>Eumalacostraca</taxon>
        <taxon>Eucarida</taxon>
        <taxon>Decapoda</taxon>
        <taxon>Pleocyemata</taxon>
        <taxon>Brachyura</taxon>
        <taxon>Eubrachyura</taxon>
        <taxon>Portunoidea</taxon>
        <taxon>Portunidae</taxon>
        <taxon>Portuninae</taxon>
        <taxon>Portunus</taxon>
    </lineage>
</organism>
<comment type="caution">
    <text evidence="1">The sequence shown here is derived from an EMBL/GenBank/DDBJ whole genome shotgun (WGS) entry which is preliminary data.</text>
</comment>